<dbReference type="GO" id="GO:0006886">
    <property type="term" value="P:intracellular protein transport"/>
    <property type="evidence" value="ECO:0007669"/>
    <property type="project" value="InterPro"/>
</dbReference>
<reference evidence="2 3" key="1">
    <citation type="submission" date="2015-03" db="EMBL/GenBank/DDBJ databases">
        <title>Draft genome of the nematode, Opisthorchis viverrini.</title>
        <authorList>
            <person name="Mitreva M."/>
        </authorList>
    </citation>
    <scope>NUCLEOTIDE SEQUENCE [LARGE SCALE GENOMIC DNA]</scope>
    <source>
        <strain evidence="2">Khon Kaen</strain>
    </source>
</reference>
<dbReference type="InterPro" id="IPR004152">
    <property type="entry name" value="GAT_dom"/>
</dbReference>
<dbReference type="Gene3D" id="1.20.58.160">
    <property type="match status" value="1"/>
</dbReference>
<dbReference type="SUPFAM" id="SSF89009">
    <property type="entry name" value="GAT-like domain"/>
    <property type="match status" value="1"/>
</dbReference>
<keyword evidence="3" id="KW-1185">Reference proteome</keyword>
<name>A0A1S8WGF8_OPIVI</name>
<dbReference type="AlphaFoldDB" id="A0A1S8WGF8"/>
<organism evidence="2 3">
    <name type="scientific">Opisthorchis viverrini</name>
    <name type="common">Southeast Asian liver fluke</name>
    <dbReference type="NCBI Taxonomy" id="6198"/>
    <lineage>
        <taxon>Eukaryota</taxon>
        <taxon>Metazoa</taxon>
        <taxon>Spiralia</taxon>
        <taxon>Lophotrochozoa</taxon>
        <taxon>Platyhelminthes</taxon>
        <taxon>Trematoda</taxon>
        <taxon>Digenea</taxon>
        <taxon>Opisthorchiida</taxon>
        <taxon>Opisthorchiata</taxon>
        <taxon>Opisthorchiidae</taxon>
        <taxon>Opisthorchis</taxon>
    </lineage>
</organism>
<dbReference type="GO" id="GO:0005802">
    <property type="term" value="C:trans-Golgi network"/>
    <property type="evidence" value="ECO:0007669"/>
    <property type="project" value="InterPro"/>
</dbReference>
<sequence length="83" mass="9468">MCALVLLSKDQVRTEKVIKRSTEMETLKNNTLLLQEMISNFEKGGASEAEHDLMNELAQNIRTARPVLYTFSLTHDENDIDTL</sequence>
<dbReference type="GO" id="GO:0031267">
    <property type="term" value="F:small GTPase binding"/>
    <property type="evidence" value="ECO:0007669"/>
    <property type="project" value="InterPro"/>
</dbReference>
<dbReference type="GO" id="GO:0006893">
    <property type="term" value="P:Golgi to plasma membrane transport"/>
    <property type="evidence" value="ECO:0007669"/>
    <property type="project" value="TreeGrafter"/>
</dbReference>
<dbReference type="PANTHER" id="PTHR45905:SF1">
    <property type="entry name" value="GOLGI-LOCALIZED, GAMMA-ADAPTIN EAR CONTAINING, ARF BINDING PROTEIN"/>
    <property type="match status" value="1"/>
</dbReference>
<protein>
    <recommendedName>
        <fullName evidence="1">GAT domain-containing protein</fullName>
    </recommendedName>
</protein>
<dbReference type="GO" id="GO:0035091">
    <property type="term" value="F:phosphatidylinositol binding"/>
    <property type="evidence" value="ECO:0007669"/>
    <property type="project" value="InterPro"/>
</dbReference>
<dbReference type="InterPro" id="IPR038425">
    <property type="entry name" value="GAT_sf"/>
</dbReference>
<dbReference type="GO" id="GO:0034394">
    <property type="term" value="P:protein localization to cell surface"/>
    <property type="evidence" value="ECO:0007669"/>
    <property type="project" value="TreeGrafter"/>
</dbReference>
<dbReference type="Proteomes" id="UP000243686">
    <property type="component" value="Unassembled WGS sequence"/>
</dbReference>
<feature type="non-terminal residue" evidence="2">
    <location>
        <position position="83"/>
    </location>
</feature>
<evidence type="ECO:0000313" key="3">
    <source>
        <dbReference type="Proteomes" id="UP000243686"/>
    </source>
</evidence>
<evidence type="ECO:0000259" key="1">
    <source>
        <dbReference type="PROSITE" id="PS50909"/>
    </source>
</evidence>
<dbReference type="EMBL" id="KV907328">
    <property type="protein sequence ID" value="OON13539.1"/>
    <property type="molecule type" value="Genomic_DNA"/>
</dbReference>
<dbReference type="PANTHER" id="PTHR45905">
    <property type="entry name" value="GOLGI-LOCALIZED, GAMMA-ADAPTIN EAR CONTAINING, ARF BINDING PROTEIN"/>
    <property type="match status" value="1"/>
</dbReference>
<gene>
    <name evidence="2" type="ORF">X801_10688</name>
</gene>
<accession>A0A1S8WGF8</accession>
<dbReference type="PROSITE" id="PS50909">
    <property type="entry name" value="GAT"/>
    <property type="match status" value="1"/>
</dbReference>
<proteinExistence type="predicted"/>
<feature type="domain" description="GAT" evidence="1">
    <location>
        <begin position="1"/>
        <end position="83"/>
    </location>
</feature>
<dbReference type="InterPro" id="IPR027422">
    <property type="entry name" value="GGA1-3"/>
</dbReference>
<dbReference type="GO" id="GO:0043130">
    <property type="term" value="F:ubiquitin binding"/>
    <property type="evidence" value="ECO:0007669"/>
    <property type="project" value="InterPro"/>
</dbReference>
<evidence type="ECO:0000313" key="2">
    <source>
        <dbReference type="EMBL" id="OON13539.1"/>
    </source>
</evidence>